<protein>
    <recommendedName>
        <fullName evidence="4">HTH araC/xylS-type domain-containing protein</fullName>
    </recommendedName>
</protein>
<accession>A0ABS8Q7U2</accession>
<evidence type="ECO:0000256" key="1">
    <source>
        <dbReference type="SAM" id="MobiDB-lite"/>
    </source>
</evidence>
<gene>
    <name evidence="2" type="ORF">LQ564_15975</name>
</gene>
<sequence>MAVDLVLERLVQERDAALPGWEQAGVQLTHLMFIGILRAWLADRDTLGHGLLRAANNARLAPTLRLMHGAPGRAWRLAELAQAAAMSRASFAGQGHRKTTGSSGAGTDRPGAFLDRPPCPDDRLRRRGTPVARLLARVRKSWFDNWLENSCTNKV</sequence>
<dbReference type="RefSeq" id="WP_231059103.1">
    <property type="nucleotide sequence ID" value="NZ_JAJNOC010000005.1"/>
</dbReference>
<organism evidence="2 3">
    <name type="scientific">Massilia phyllostachyos</name>
    <dbReference type="NCBI Taxonomy" id="2898585"/>
    <lineage>
        <taxon>Bacteria</taxon>
        <taxon>Pseudomonadati</taxon>
        <taxon>Pseudomonadota</taxon>
        <taxon>Betaproteobacteria</taxon>
        <taxon>Burkholderiales</taxon>
        <taxon>Oxalobacteraceae</taxon>
        <taxon>Telluria group</taxon>
        <taxon>Massilia</taxon>
    </lineage>
</organism>
<keyword evidence="3" id="KW-1185">Reference proteome</keyword>
<evidence type="ECO:0000313" key="2">
    <source>
        <dbReference type="EMBL" id="MCD2517811.1"/>
    </source>
</evidence>
<reference evidence="2" key="1">
    <citation type="submission" date="2021-11" db="EMBL/GenBank/DDBJ databases">
        <title>The complete genome of Massilia sp sp. G4R7.</title>
        <authorList>
            <person name="Liu L."/>
            <person name="Yue J."/>
            <person name="Yuan J."/>
            <person name="Yang F."/>
            <person name="Li L."/>
        </authorList>
    </citation>
    <scope>NUCLEOTIDE SEQUENCE</scope>
    <source>
        <strain evidence="2">G4R7</strain>
    </source>
</reference>
<name>A0ABS8Q7U2_9BURK</name>
<comment type="caution">
    <text evidence="2">The sequence shown here is derived from an EMBL/GenBank/DDBJ whole genome shotgun (WGS) entry which is preliminary data.</text>
</comment>
<evidence type="ECO:0008006" key="4">
    <source>
        <dbReference type="Google" id="ProtNLM"/>
    </source>
</evidence>
<evidence type="ECO:0000313" key="3">
    <source>
        <dbReference type="Proteomes" id="UP001179361"/>
    </source>
</evidence>
<proteinExistence type="predicted"/>
<feature type="region of interest" description="Disordered" evidence="1">
    <location>
        <begin position="91"/>
        <end position="125"/>
    </location>
</feature>
<dbReference type="EMBL" id="JAJNOC010000005">
    <property type="protein sequence ID" value="MCD2517811.1"/>
    <property type="molecule type" value="Genomic_DNA"/>
</dbReference>
<dbReference type="Proteomes" id="UP001179361">
    <property type="component" value="Unassembled WGS sequence"/>
</dbReference>